<evidence type="ECO:0008006" key="3">
    <source>
        <dbReference type="Google" id="ProtNLM"/>
    </source>
</evidence>
<organism evidence="1 2">
    <name type="scientific">Micrococcoides hystricis</name>
    <dbReference type="NCBI Taxonomy" id="1572761"/>
    <lineage>
        <taxon>Bacteria</taxon>
        <taxon>Bacillati</taxon>
        <taxon>Actinomycetota</taxon>
        <taxon>Actinomycetes</taxon>
        <taxon>Micrococcales</taxon>
        <taxon>Micrococcaceae</taxon>
        <taxon>Micrococcoides</taxon>
    </lineage>
</organism>
<sequence>MAPTYFGPSFTTTAVLGRTKLSPQEIVSRLTGTLYQVAGKLNIRQWICPAVGVWDGSEAQLHHTLNQYPAMADQQQPGAPFGQSVSLHADFQLISQGPTGPIADEYGIHIGVLAGGPTLGQAHPLQRVRIKIHPRHQQLNSMSLPQTLLALSHTLIDTLVQTWEPIMVHTLSRGTELRPPEGGWDIPCGLQLWLPSAIVPIQQTSDGVYIQPMGAGVLLTNPVDVPEAELGRGLRATLELNGYRHFPPPAA</sequence>
<accession>A0ABV6PDB4</accession>
<evidence type="ECO:0000313" key="1">
    <source>
        <dbReference type="EMBL" id="MFC0582382.1"/>
    </source>
</evidence>
<dbReference type="Proteomes" id="UP001589862">
    <property type="component" value="Unassembled WGS sequence"/>
</dbReference>
<dbReference type="EMBL" id="JBHLUB010000030">
    <property type="protein sequence ID" value="MFC0582382.1"/>
    <property type="molecule type" value="Genomic_DNA"/>
</dbReference>
<gene>
    <name evidence="1" type="ORF">ACFFFR_08320</name>
</gene>
<dbReference type="RefSeq" id="WP_377459498.1">
    <property type="nucleotide sequence ID" value="NZ_JBHLUB010000030.1"/>
</dbReference>
<name>A0ABV6PDB4_9MICC</name>
<comment type="caution">
    <text evidence="1">The sequence shown here is derived from an EMBL/GenBank/DDBJ whole genome shotgun (WGS) entry which is preliminary data.</text>
</comment>
<keyword evidence="2" id="KW-1185">Reference proteome</keyword>
<proteinExistence type="predicted"/>
<evidence type="ECO:0000313" key="2">
    <source>
        <dbReference type="Proteomes" id="UP001589862"/>
    </source>
</evidence>
<protein>
    <recommendedName>
        <fullName evidence="3">Immunity protein 52 domain-containing protein</fullName>
    </recommendedName>
</protein>
<reference evidence="1 2" key="1">
    <citation type="submission" date="2024-09" db="EMBL/GenBank/DDBJ databases">
        <authorList>
            <person name="Sun Q."/>
            <person name="Mori K."/>
        </authorList>
    </citation>
    <scope>NUCLEOTIDE SEQUENCE [LARGE SCALE GENOMIC DNA]</scope>
    <source>
        <strain evidence="1 2">NCAIM B.02604</strain>
    </source>
</reference>